<dbReference type="PANTHER" id="PTHR30346:SF0">
    <property type="entry name" value="HCA OPERON TRANSCRIPTIONAL ACTIVATOR HCAR"/>
    <property type="match status" value="1"/>
</dbReference>
<dbReference type="EMBL" id="MBLM01000117">
    <property type="protein sequence ID" value="OHV36341.1"/>
    <property type="molecule type" value="Genomic_DNA"/>
</dbReference>
<dbReference type="PROSITE" id="PS50931">
    <property type="entry name" value="HTH_LYSR"/>
    <property type="match status" value="1"/>
</dbReference>
<dbReference type="GO" id="GO:0003700">
    <property type="term" value="F:DNA-binding transcription factor activity"/>
    <property type="evidence" value="ECO:0007669"/>
    <property type="project" value="InterPro"/>
</dbReference>
<dbReference type="PRINTS" id="PR00039">
    <property type="entry name" value="HTHLYSR"/>
</dbReference>
<feature type="domain" description="HTH lysR-type" evidence="5">
    <location>
        <begin position="1"/>
        <end position="58"/>
    </location>
</feature>
<organism evidence="6 7">
    <name type="scientific">Parafrankia colletiae</name>
    <dbReference type="NCBI Taxonomy" id="573497"/>
    <lineage>
        <taxon>Bacteria</taxon>
        <taxon>Bacillati</taxon>
        <taxon>Actinomycetota</taxon>
        <taxon>Actinomycetes</taxon>
        <taxon>Frankiales</taxon>
        <taxon>Frankiaceae</taxon>
        <taxon>Parafrankia</taxon>
    </lineage>
</organism>
<protein>
    <submittedName>
        <fullName evidence="6">LysR family transcriptional regulator</fullName>
    </submittedName>
</protein>
<proteinExistence type="inferred from homology"/>
<evidence type="ECO:0000256" key="1">
    <source>
        <dbReference type="ARBA" id="ARBA00009437"/>
    </source>
</evidence>
<dbReference type="Gene3D" id="1.10.10.10">
    <property type="entry name" value="Winged helix-like DNA-binding domain superfamily/Winged helix DNA-binding domain"/>
    <property type="match status" value="1"/>
</dbReference>
<keyword evidence="7" id="KW-1185">Reference proteome</keyword>
<dbReference type="Proteomes" id="UP000179627">
    <property type="component" value="Unassembled WGS sequence"/>
</dbReference>
<keyword evidence="3" id="KW-0238">DNA-binding</keyword>
<dbReference type="GO" id="GO:0003677">
    <property type="term" value="F:DNA binding"/>
    <property type="evidence" value="ECO:0007669"/>
    <property type="project" value="UniProtKB-KW"/>
</dbReference>
<sequence>MNLEAVRAFVVVAEEGQFQLAATHLGISQQAVSKRLATLESDLGVRLFTRTAGGARLTLDGQAFLPHARELLRVEQRAANSVRPGRRALRVDVLSYRTAPSAVLRDFHRAHPDVELDLVTIVDSAQAAIAAIQAGTIDASFRAVGSPASRLPPGVEAMSAVDDAHQLLVGPAHPLAGARSVTLEDLVGQRIWMPGMLRGSEWDLYYDDLAEAFGLTIERVGPHFGTEHLLDVLAESSTLANLAGEHTRYLWPDHYDLRRIPVRSPTPVYPHSLVWHRDNAHPVLGTLVDYLASTRVGRPDADIWAPEWGLPR</sequence>
<dbReference type="GO" id="GO:0032993">
    <property type="term" value="C:protein-DNA complex"/>
    <property type="evidence" value="ECO:0007669"/>
    <property type="project" value="TreeGrafter"/>
</dbReference>
<dbReference type="FunFam" id="1.10.10.10:FF:000001">
    <property type="entry name" value="LysR family transcriptional regulator"/>
    <property type="match status" value="1"/>
</dbReference>
<dbReference type="InterPro" id="IPR036388">
    <property type="entry name" value="WH-like_DNA-bd_sf"/>
</dbReference>
<evidence type="ECO:0000313" key="7">
    <source>
        <dbReference type="Proteomes" id="UP000179627"/>
    </source>
</evidence>
<dbReference type="OrthoDB" id="3828349at2"/>
<evidence type="ECO:0000256" key="2">
    <source>
        <dbReference type="ARBA" id="ARBA00023015"/>
    </source>
</evidence>
<dbReference type="RefSeq" id="WP_071084927.1">
    <property type="nucleotide sequence ID" value="NZ_MBLM01000117.1"/>
</dbReference>
<dbReference type="PANTHER" id="PTHR30346">
    <property type="entry name" value="TRANSCRIPTIONAL DUAL REGULATOR HCAR-RELATED"/>
    <property type="match status" value="1"/>
</dbReference>
<keyword evidence="4" id="KW-0804">Transcription</keyword>
<evidence type="ECO:0000256" key="3">
    <source>
        <dbReference type="ARBA" id="ARBA00023125"/>
    </source>
</evidence>
<dbReference type="InterPro" id="IPR000847">
    <property type="entry name" value="LysR_HTH_N"/>
</dbReference>
<evidence type="ECO:0000313" key="6">
    <source>
        <dbReference type="EMBL" id="OHV36341.1"/>
    </source>
</evidence>
<dbReference type="SUPFAM" id="SSF53850">
    <property type="entry name" value="Periplasmic binding protein-like II"/>
    <property type="match status" value="1"/>
</dbReference>
<keyword evidence="2" id="KW-0805">Transcription regulation</keyword>
<dbReference type="Gene3D" id="3.40.190.10">
    <property type="entry name" value="Periplasmic binding protein-like II"/>
    <property type="match status" value="2"/>
</dbReference>
<dbReference type="AlphaFoldDB" id="A0A1S1QSD4"/>
<comment type="caution">
    <text evidence="6">The sequence shown here is derived from an EMBL/GenBank/DDBJ whole genome shotgun (WGS) entry which is preliminary data.</text>
</comment>
<accession>A0A1S1QSD4</accession>
<reference evidence="7" key="1">
    <citation type="submission" date="2016-07" db="EMBL/GenBank/DDBJ databases">
        <title>Sequence Frankia sp. strain CcI1.17.</title>
        <authorList>
            <person name="Ghodhbane-Gtari F."/>
            <person name="Swanson E."/>
            <person name="Gueddou A."/>
            <person name="Morris K."/>
            <person name="Hezbri K."/>
            <person name="Ktari A."/>
            <person name="Nouioui I."/>
            <person name="Abebe-Akele F."/>
            <person name="Simpson S."/>
            <person name="Thomas K."/>
            <person name="Gtari M."/>
            <person name="Tisa L.S."/>
            <person name="Hurst S."/>
        </authorList>
    </citation>
    <scope>NUCLEOTIDE SEQUENCE [LARGE SCALE GENOMIC DNA]</scope>
    <source>
        <strain evidence="7">Cc1.17</strain>
    </source>
</reference>
<gene>
    <name evidence="6" type="ORF">CC117_18035</name>
</gene>
<comment type="similarity">
    <text evidence="1">Belongs to the LysR transcriptional regulatory family.</text>
</comment>
<dbReference type="Pfam" id="PF00126">
    <property type="entry name" value="HTH_1"/>
    <property type="match status" value="1"/>
</dbReference>
<name>A0A1S1QSD4_9ACTN</name>
<evidence type="ECO:0000256" key="4">
    <source>
        <dbReference type="ARBA" id="ARBA00023163"/>
    </source>
</evidence>
<dbReference type="Pfam" id="PF03466">
    <property type="entry name" value="LysR_substrate"/>
    <property type="match status" value="1"/>
</dbReference>
<dbReference type="SUPFAM" id="SSF46785">
    <property type="entry name" value="Winged helix' DNA-binding domain"/>
    <property type="match status" value="1"/>
</dbReference>
<dbReference type="InterPro" id="IPR005119">
    <property type="entry name" value="LysR_subst-bd"/>
</dbReference>
<dbReference type="InterPro" id="IPR036390">
    <property type="entry name" value="WH_DNA-bd_sf"/>
</dbReference>
<evidence type="ECO:0000259" key="5">
    <source>
        <dbReference type="PROSITE" id="PS50931"/>
    </source>
</evidence>